<organism evidence="1">
    <name type="scientific">Alloyangia mangrovi</name>
    <dbReference type="NCBI Taxonomy" id="1779329"/>
    <lineage>
        <taxon>Bacteria</taxon>
        <taxon>Pseudomonadati</taxon>
        <taxon>Pseudomonadota</taxon>
        <taxon>Alphaproteobacteria</taxon>
        <taxon>Rhodobacterales</taxon>
        <taxon>Roseobacteraceae</taxon>
        <taxon>Alloyangia</taxon>
    </lineage>
</organism>
<dbReference type="AlphaFoldDB" id="A0A2A3JMY3"/>
<proteinExistence type="predicted"/>
<reference evidence="1" key="1">
    <citation type="submission" date="2017-09" db="EMBL/GenBank/DDBJ databases">
        <title>Yangia sp. SAOS 153D whole genome sequencing.</title>
        <authorList>
            <person name="Verma A."/>
            <person name="Krishnamurthi S."/>
        </authorList>
    </citation>
    <scope>NUCLEOTIDE SEQUENCE [LARGE SCALE GENOMIC DNA]</scope>
    <source>
        <strain evidence="1">SAOS 153D</strain>
    </source>
</reference>
<dbReference type="OrthoDB" id="9805022at2"/>
<evidence type="ECO:0000313" key="1">
    <source>
        <dbReference type="EMBL" id="PBD16545.1"/>
    </source>
</evidence>
<protein>
    <recommendedName>
        <fullName evidence="2">STAS domain-containing protein</fullName>
    </recommendedName>
</protein>
<sequence length="65" mass="7036">MNTGGLQVEHEESLSGQVISLSGPLTVRELARLQTELTAVPRNPVIDLSGVTRIDTGRRLGARRL</sequence>
<gene>
    <name evidence="1" type="ORF">CLG85_25045</name>
</gene>
<dbReference type="SUPFAM" id="SSF52091">
    <property type="entry name" value="SpoIIaa-like"/>
    <property type="match status" value="1"/>
</dbReference>
<comment type="caution">
    <text evidence="1">The sequence shown here is derived from an EMBL/GenBank/DDBJ whole genome shotgun (WGS) entry which is preliminary data.</text>
</comment>
<name>A0A2A3JMY3_9RHOB</name>
<dbReference type="InterPro" id="IPR036513">
    <property type="entry name" value="STAS_dom_sf"/>
</dbReference>
<accession>A0A2A3JMY3</accession>
<evidence type="ECO:0008006" key="2">
    <source>
        <dbReference type="Google" id="ProtNLM"/>
    </source>
</evidence>
<dbReference type="EMBL" id="NTHN01000650">
    <property type="protein sequence ID" value="PBD16545.1"/>
    <property type="molecule type" value="Genomic_DNA"/>
</dbReference>